<reference evidence="3" key="1">
    <citation type="submission" date="2020-08" db="EMBL/GenBank/DDBJ databases">
        <authorList>
            <person name="Yamashita S."/>
            <person name="Nozaki H."/>
        </authorList>
    </citation>
    <scope>NUCLEOTIDE SEQUENCE</scope>
    <source>
        <strain evidence="3">NIES-4017</strain>
    </source>
</reference>
<evidence type="ECO:0000313" key="4">
    <source>
        <dbReference type="EMBL" id="GFR43205.1"/>
    </source>
</evidence>
<reference evidence="3 5" key="2">
    <citation type="journal article" date="2021" name="Sci. Rep.">
        <title>Genome sequencing of the multicellular alga Astrephomene provides insights into convergent evolution of germ-soma differentiation.</title>
        <authorList>
            <person name="Yamashita S."/>
            <person name="Yamamoto K."/>
            <person name="Matsuzaki R."/>
            <person name="Suzuki S."/>
            <person name="Yamaguchi H."/>
            <person name="Hirooka S."/>
            <person name="Minakuchi Y."/>
            <person name="Miyagishima S."/>
            <person name="Kawachi M."/>
            <person name="Toyoda A."/>
            <person name="Nozaki H."/>
        </authorList>
    </citation>
    <scope>NUCLEOTIDE SEQUENCE [LARGE SCALE GENOMIC DNA]</scope>
    <source>
        <strain evidence="3 5">NIES-4017</strain>
    </source>
</reference>
<evidence type="ECO:0000313" key="5">
    <source>
        <dbReference type="Proteomes" id="UP001054857"/>
    </source>
</evidence>
<protein>
    <submittedName>
        <fullName evidence="3">Uncharacterized protein</fullName>
    </submittedName>
</protein>
<feature type="transmembrane region" description="Helical" evidence="1">
    <location>
        <begin position="426"/>
        <end position="446"/>
    </location>
</feature>
<feature type="signal peptide" evidence="2">
    <location>
        <begin position="1"/>
        <end position="18"/>
    </location>
</feature>
<dbReference type="EMBL" id="BMAR01000005">
    <property type="protein sequence ID" value="GFR43205.1"/>
    <property type="molecule type" value="Genomic_DNA"/>
</dbReference>
<name>A0AAD3HJ30_9CHLO</name>
<feature type="transmembrane region" description="Helical" evidence="1">
    <location>
        <begin position="557"/>
        <end position="581"/>
    </location>
</feature>
<feature type="transmembrane region" description="Helical" evidence="1">
    <location>
        <begin position="679"/>
        <end position="699"/>
    </location>
</feature>
<keyword evidence="5" id="KW-1185">Reference proteome</keyword>
<feature type="chain" id="PRO_5042440965" evidence="2">
    <location>
        <begin position="19"/>
        <end position="716"/>
    </location>
</feature>
<evidence type="ECO:0000256" key="2">
    <source>
        <dbReference type="SAM" id="SignalP"/>
    </source>
</evidence>
<accession>A0AAD3HJ30</accession>
<dbReference type="AlphaFoldDB" id="A0AAD3HJ30"/>
<feature type="transmembrane region" description="Helical" evidence="1">
    <location>
        <begin position="513"/>
        <end position="529"/>
    </location>
</feature>
<evidence type="ECO:0000256" key="1">
    <source>
        <dbReference type="SAM" id="Phobius"/>
    </source>
</evidence>
<gene>
    <name evidence="3" type="ORF">Agub_g4243</name>
    <name evidence="4" type="ORF">Agub_g4245</name>
</gene>
<feature type="transmembrane region" description="Helical" evidence="1">
    <location>
        <begin position="602"/>
        <end position="624"/>
    </location>
</feature>
<sequence>MMLLPILAFISWCFAADAATSCSFDSPINGCSFNWTTFAAENFPNSALHASIAGVRANTQECLVHAKGSVFVPHVSDMDISTLRAAGDVARFCPSAGCKLYKIQDPRLLDPYGMSVFLPCVSSSAPSSVADFFLSDGDCANDALAKRQNEQGKIVDMTNQDVLETMWWTSACLNRTSTTKRVFAAILAPVLGDSPARVYNALSDFLSASDLCMDSAAFNVSCSERLLGLHPPNSTSCDAQDVNDLEGCCGLQDTLNGANLGVSGRLPSDFTLARNRTNLSDNPQLCGLVSTMSPRSRLSNSPPPYVELYNSKVQLDLPALQDQYPRYALHVISWLGNCSLTRDNLAVKPLDDATGVLACALLKYNGLTIQAPLADPSIAVRHPYQQLLVIHMDNDNQARALEEYNAFVKLVSTGLLCGPSGELYRAVKVVITFACAFGAAAVWTFISRCTGWLWAQCAAGRSPLWNAVLFIVDVGPLLYDEVSDWLFVSALVSYGNVFGTAILVGLLVLKNGIICAVVGGIILFSEWFGPKEDLEGQKQGGTGGTGGAGRTGTRRKWVLLIGLIIVLLGLVMLGGGAYGAVQNVGRVNASRKGRFCYEDALLLMEWGIGLSAPGIVADMTYAVFLRFKAAEEGRNGPKPATEAYERLHISFCAAEDFPQAIAQAILWVKGLALTTTTDFLISAAPAYYGISIVVLRLSLNRLRRTQEQESNTVASP</sequence>
<organism evidence="3 5">
    <name type="scientific">Astrephomene gubernaculifera</name>
    <dbReference type="NCBI Taxonomy" id="47775"/>
    <lineage>
        <taxon>Eukaryota</taxon>
        <taxon>Viridiplantae</taxon>
        <taxon>Chlorophyta</taxon>
        <taxon>core chlorophytes</taxon>
        <taxon>Chlorophyceae</taxon>
        <taxon>CS clade</taxon>
        <taxon>Chlamydomonadales</taxon>
        <taxon>Astrephomenaceae</taxon>
        <taxon>Astrephomene</taxon>
    </lineage>
</organism>
<keyword evidence="2" id="KW-0732">Signal</keyword>
<proteinExistence type="predicted"/>
<dbReference type="EMBL" id="BMAR01000005">
    <property type="protein sequence ID" value="GFR43204.1"/>
    <property type="molecule type" value="Genomic_DNA"/>
</dbReference>
<evidence type="ECO:0000313" key="3">
    <source>
        <dbReference type="EMBL" id="GFR43204.1"/>
    </source>
</evidence>
<dbReference type="Proteomes" id="UP001054857">
    <property type="component" value="Unassembled WGS sequence"/>
</dbReference>
<keyword evidence="1" id="KW-0472">Membrane</keyword>
<comment type="caution">
    <text evidence="3">The sequence shown here is derived from an EMBL/GenBank/DDBJ whole genome shotgun (WGS) entry which is preliminary data.</text>
</comment>
<keyword evidence="1" id="KW-0812">Transmembrane</keyword>
<keyword evidence="1" id="KW-1133">Transmembrane helix</keyword>